<dbReference type="SUPFAM" id="SSF53448">
    <property type="entry name" value="Nucleotide-diphospho-sugar transferases"/>
    <property type="match status" value="1"/>
</dbReference>
<dbReference type="PANTHER" id="PTHR43685">
    <property type="entry name" value="GLYCOSYLTRANSFERASE"/>
    <property type="match status" value="1"/>
</dbReference>
<feature type="transmembrane region" description="Helical" evidence="2">
    <location>
        <begin position="278"/>
        <end position="301"/>
    </location>
</feature>
<name>A0A2S4A019_ARTGL</name>
<dbReference type="PANTHER" id="PTHR43685:SF3">
    <property type="entry name" value="SLR2126 PROTEIN"/>
    <property type="match status" value="1"/>
</dbReference>
<dbReference type="InterPro" id="IPR029044">
    <property type="entry name" value="Nucleotide-diphossugar_trans"/>
</dbReference>
<dbReference type="Pfam" id="PF00535">
    <property type="entry name" value="Glycos_transf_2"/>
    <property type="match status" value="1"/>
</dbReference>
<feature type="domain" description="Glycosyltransferase 2-like" evidence="3">
    <location>
        <begin position="1"/>
        <end position="70"/>
    </location>
</feature>
<dbReference type="Pfam" id="PF13641">
    <property type="entry name" value="Glyco_tranf_2_3"/>
    <property type="match status" value="1"/>
</dbReference>
<dbReference type="Gene3D" id="3.90.550.10">
    <property type="entry name" value="Spore Coat Polysaccharide Biosynthesis Protein SpsA, Chain A"/>
    <property type="match status" value="1"/>
</dbReference>
<feature type="region of interest" description="Disordered" evidence="1">
    <location>
        <begin position="71"/>
        <end position="103"/>
    </location>
</feature>
<feature type="transmembrane region" description="Helical" evidence="2">
    <location>
        <begin position="813"/>
        <end position="833"/>
    </location>
</feature>
<keyword evidence="4" id="KW-0808">Transferase</keyword>
<feature type="transmembrane region" description="Helical" evidence="2">
    <location>
        <begin position="704"/>
        <end position="726"/>
    </location>
</feature>
<evidence type="ECO:0000313" key="4">
    <source>
        <dbReference type="EMBL" id="POH74840.1"/>
    </source>
</evidence>
<proteinExistence type="predicted"/>
<organism evidence="4 5">
    <name type="scientific">Arthrobacter glacialis</name>
    <dbReference type="NCBI Taxonomy" id="1664"/>
    <lineage>
        <taxon>Bacteria</taxon>
        <taxon>Bacillati</taxon>
        <taxon>Actinomycetota</taxon>
        <taxon>Actinomycetes</taxon>
        <taxon>Micrococcales</taxon>
        <taxon>Micrococcaceae</taxon>
        <taxon>Arthrobacter</taxon>
    </lineage>
</organism>
<evidence type="ECO:0000256" key="2">
    <source>
        <dbReference type="SAM" id="Phobius"/>
    </source>
</evidence>
<feature type="transmembrane region" description="Helical" evidence="2">
    <location>
        <begin position="637"/>
        <end position="656"/>
    </location>
</feature>
<dbReference type="Proteomes" id="UP000237061">
    <property type="component" value="Unassembled WGS sequence"/>
</dbReference>
<feature type="transmembrane region" description="Helical" evidence="2">
    <location>
        <begin position="614"/>
        <end position="630"/>
    </location>
</feature>
<feature type="transmembrane region" description="Helical" evidence="2">
    <location>
        <begin position="483"/>
        <end position="502"/>
    </location>
</feature>
<evidence type="ECO:0000259" key="3">
    <source>
        <dbReference type="Pfam" id="PF00535"/>
    </source>
</evidence>
<keyword evidence="2" id="KW-0472">Membrane</keyword>
<reference evidence="4 5" key="1">
    <citation type="submission" date="2018-01" db="EMBL/GenBank/DDBJ databases">
        <title>Arthrobacter sp. nov., from glaciers in China.</title>
        <authorList>
            <person name="Liu Q."/>
            <person name="Xin Y.-H."/>
        </authorList>
    </citation>
    <scope>NUCLEOTIDE SEQUENCE [LARGE SCALE GENOMIC DNA]</scope>
    <source>
        <strain evidence="4 5">HLT2-12-2</strain>
    </source>
</reference>
<feature type="transmembrane region" description="Helical" evidence="2">
    <location>
        <begin position="1091"/>
        <end position="1110"/>
    </location>
</feature>
<protein>
    <submittedName>
        <fullName evidence="4">Glycosyl transferase</fullName>
    </submittedName>
</protein>
<accession>A0A2S4A019</accession>
<evidence type="ECO:0000256" key="1">
    <source>
        <dbReference type="SAM" id="MobiDB-lite"/>
    </source>
</evidence>
<comment type="caution">
    <text evidence="4">The sequence shown here is derived from an EMBL/GenBank/DDBJ whole genome shotgun (WGS) entry which is preliminary data.</text>
</comment>
<keyword evidence="5" id="KW-1185">Reference proteome</keyword>
<feature type="transmembrane region" description="Helical" evidence="2">
    <location>
        <begin position="771"/>
        <end position="792"/>
    </location>
</feature>
<dbReference type="RefSeq" id="WP_103464247.1">
    <property type="nucleotide sequence ID" value="NZ_PPXC01000002.1"/>
</dbReference>
<dbReference type="AlphaFoldDB" id="A0A2S4A019"/>
<keyword evidence="2" id="KW-1133">Transmembrane helix</keyword>
<dbReference type="InterPro" id="IPR001173">
    <property type="entry name" value="Glyco_trans_2-like"/>
</dbReference>
<dbReference type="InterPro" id="IPR050834">
    <property type="entry name" value="Glycosyltransf_2"/>
</dbReference>
<sequence length="1133" mass="118394">MVAHNGGAYIPAVLAALAAQTRPADQVLAADSGSSDNSGELLRQELGERNVISLEARKGYGAAVNAVLEHQSRQHQRSAQAGGKAAARRRLAEPSLAQPAGGRVAVLEDETSADHEWIWLLQDDAAPAPDTLQLLLEATERATSATVVGCKQLDWENRRRLVDVGLQATRWFDRFSMMDLDEHDQGQYDHYTDVFAVNTAGMLVRRDVFEKLGGFDPALPGPGDDLDFCARVRLAGDRVLVVPAARMFHVVHRPNGMGSAVAARKAAVFLRLKHAPLWAVPLLAVGTFFAAIYWLMAGFVLKAPGHAVRLFVASCAGLLRPITLKHSRAALAAQRRKPRSVHKALMVEDRVARAHLKLLREAVAPEEFAAPEEMSGPSLLEPTGETHQSGVTPLAHIKTAPIVSAMALIALLSVLSLIALSRFLGAPALSGGALLPVSAQLGQVWEHATDWWVSLGSGMPGRGNPFNFVLAMLGALGGNASVSALWLVLLALPLSGFTAWLAAGALTRHRWPRIVAGLAWAGAPALLVAMGQGRLGALVAHVLMPLVMLGLIRAVGAAVSPVAKPDAARSQVEELAASKRLTKLGRPGVDGNSSWTAAAAAGLVLAVVTAASPTLFPVAVVGILLTAVLMGGRGKTIWWALLPSAAVYLPFVWSAWGNPRALLADPGVPVPSTPGPMWQQLLGFPEHLVASEGALGIAGLTAPWWLWLAVAVIGVPVVAAALAALVLPLRRAPMVRALWLIALLALAASYGAKMIAVAFDGVTLVTPFTGTAVSLAFFALLGAAVLGFDAIYSRAYDASHRGHGRRKSARLTAAVLSVALVAAPVASLALWTAQQFSEQPGSPALTGPFLPQAATTGTLPATAADRGTGPEASRTIVLAVQPGGGVQATLMQGAGTTLDTMSSIAVAARVNGAPGQETLEDVDSATAAFEASVADILSKTGIDPRPGLVELGVGFVVLRQGDTAAELVAGELDAVPGLDTVGPTDSGWLWRVKPSYATAGLSDVVNRVRLVDAKGEALAPVPSEGQKVNAPIAAGSGDRRVVMAERSDPGWQAWLDGKALTSVSSDWAQAFEVPATAGTLEIRYVHPLDSIMSLVQLILLGLTVLLALPVKARRGRTGAYRDEASLQKVGRSA</sequence>
<dbReference type="GO" id="GO:0016740">
    <property type="term" value="F:transferase activity"/>
    <property type="evidence" value="ECO:0007669"/>
    <property type="project" value="UniProtKB-KW"/>
</dbReference>
<dbReference type="EMBL" id="PPXC01000002">
    <property type="protein sequence ID" value="POH74840.1"/>
    <property type="molecule type" value="Genomic_DNA"/>
</dbReference>
<gene>
    <name evidence="4" type="ORF">CVS27_02940</name>
</gene>
<feature type="transmembrane region" description="Helical" evidence="2">
    <location>
        <begin position="738"/>
        <end position="759"/>
    </location>
</feature>
<keyword evidence="2" id="KW-0812">Transmembrane</keyword>
<evidence type="ECO:0000313" key="5">
    <source>
        <dbReference type="Proteomes" id="UP000237061"/>
    </source>
</evidence>
<feature type="transmembrane region" description="Helical" evidence="2">
    <location>
        <begin position="538"/>
        <end position="559"/>
    </location>
</feature>
<feature type="transmembrane region" description="Helical" evidence="2">
    <location>
        <begin position="402"/>
        <end position="424"/>
    </location>
</feature>